<feature type="region of interest" description="Disordered" evidence="1">
    <location>
        <begin position="1"/>
        <end position="84"/>
    </location>
</feature>
<dbReference type="EMBL" id="WIGO01000041">
    <property type="protein sequence ID" value="KAF6835302.1"/>
    <property type="molecule type" value="Genomic_DNA"/>
</dbReference>
<reference evidence="2" key="1">
    <citation type="journal article" date="2020" name="Phytopathology">
        <title>Genome Sequence Resources of Colletotrichum truncatum, C. plurivorum, C. musicola, and C. sojae: Four Species Pathogenic to Soybean (Glycine max).</title>
        <authorList>
            <person name="Rogerio F."/>
            <person name="Boufleur T.R."/>
            <person name="Ciampi-Guillardi M."/>
            <person name="Sukno S.A."/>
            <person name="Thon M.R."/>
            <person name="Massola Junior N.S."/>
            <person name="Baroncelli R."/>
        </authorList>
    </citation>
    <scope>NUCLEOTIDE SEQUENCE</scope>
    <source>
        <strain evidence="2">LFN00145</strain>
    </source>
</reference>
<feature type="compositionally biased region" description="Basic and acidic residues" evidence="1">
    <location>
        <begin position="1"/>
        <end position="11"/>
    </location>
</feature>
<evidence type="ECO:0000313" key="3">
    <source>
        <dbReference type="Proteomes" id="UP000654918"/>
    </source>
</evidence>
<evidence type="ECO:0000256" key="1">
    <source>
        <dbReference type="SAM" id="MobiDB-lite"/>
    </source>
</evidence>
<evidence type="ECO:0000313" key="2">
    <source>
        <dbReference type="EMBL" id="KAF6835302.1"/>
    </source>
</evidence>
<dbReference type="Proteomes" id="UP000654918">
    <property type="component" value="Unassembled WGS sequence"/>
</dbReference>
<keyword evidence="3" id="KW-1185">Reference proteome</keyword>
<organism evidence="2 3">
    <name type="scientific">Colletotrichum plurivorum</name>
    <dbReference type="NCBI Taxonomy" id="2175906"/>
    <lineage>
        <taxon>Eukaryota</taxon>
        <taxon>Fungi</taxon>
        <taxon>Dikarya</taxon>
        <taxon>Ascomycota</taxon>
        <taxon>Pezizomycotina</taxon>
        <taxon>Sordariomycetes</taxon>
        <taxon>Hypocreomycetidae</taxon>
        <taxon>Glomerellales</taxon>
        <taxon>Glomerellaceae</taxon>
        <taxon>Colletotrichum</taxon>
        <taxon>Colletotrichum orchidearum species complex</taxon>
    </lineage>
</organism>
<comment type="caution">
    <text evidence="2">The sequence shown here is derived from an EMBL/GenBank/DDBJ whole genome shotgun (WGS) entry which is preliminary data.</text>
</comment>
<sequence>MTLDPRPERTRRPGKGSPNRAGGASPRDETPSAIRAGKIAAARPPKEIDPPGSQNRDVPLESPGTPGAEIPGPAQTEQTIEKVI</sequence>
<accession>A0A8H6KPL7</accession>
<name>A0A8H6KPL7_9PEZI</name>
<gene>
    <name evidence="2" type="ORF">CPLU01_04382</name>
</gene>
<proteinExistence type="predicted"/>
<dbReference type="AlphaFoldDB" id="A0A8H6KPL7"/>
<protein>
    <submittedName>
        <fullName evidence="2">Uncharacterized protein</fullName>
    </submittedName>
</protein>